<keyword evidence="1" id="KW-0732">Signal</keyword>
<evidence type="ECO:0000256" key="1">
    <source>
        <dbReference type="SAM" id="SignalP"/>
    </source>
</evidence>
<reference evidence="2" key="1">
    <citation type="submission" date="2022-01" db="EMBL/GenBank/DDBJ databases">
        <title>Comparative genomics reveals a dynamic genome evolution in the ectomycorrhizal milk-cap (Lactarius) mushrooms.</title>
        <authorList>
            <consortium name="DOE Joint Genome Institute"/>
            <person name="Lebreton A."/>
            <person name="Tang N."/>
            <person name="Kuo A."/>
            <person name="LaButti K."/>
            <person name="Drula E."/>
            <person name="Barry K."/>
            <person name="Clum A."/>
            <person name="Lipzen A."/>
            <person name="Mousain D."/>
            <person name="Ng V."/>
            <person name="Wang R."/>
            <person name="Wang X."/>
            <person name="Dai Y."/>
            <person name="Henrissat B."/>
            <person name="Grigoriev I.V."/>
            <person name="Guerin-Laguette A."/>
            <person name="Yu F."/>
            <person name="Martin F.M."/>
        </authorList>
    </citation>
    <scope>NUCLEOTIDE SEQUENCE</scope>
    <source>
        <strain evidence="2">QP</strain>
    </source>
</reference>
<keyword evidence="3" id="KW-1185">Reference proteome</keyword>
<sequence length="85" mass="9805">MRWRSCVTLDWSWAMCVGPFLWFLVVLEAMMTPPLVTASEMNLQYIDCATAEGNGAGEESVVSLLVRHLYNCVRHWDLVMRLARR</sequence>
<evidence type="ECO:0000313" key="2">
    <source>
        <dbReference type="EMBL" id="KAH8998412.1"/>
    </source>
</evidence>
<accession>A0AAD4LRX9</accession>
<feature type="non-terminal residue" evidence="2">
    <location>
        <position position="85"/>
    </location>
</feature>
<comment type="caution">
    <text evidence="2">The sequence shown here is derived from an EMBL/GenBank/DDBJ whole genome shotgun (WGS) entry which is preliminary data.</text>
</comment>
<gene>
    <name evidence="2" type="ORF">EDB92DRAFT_1834992</name>
</gene>
<proteinExistence type="predicted"/>
<feature type="signal peptide" evidence="1">
    <location>
        <begin position="1"/>
        <end position="38"/>
    </location>
</feature>
<dbReference type="Proteomes" id="UP001201163">
    <property type="component" value="Unassembled WGS sequence"/>
</dbReference>
<dbReference type="AlphaFoldDB" id="A0AAD4LRX9"/>
<evidence type="ECO:0000313" key="3">
    <source>
        <dbReference type="Proteomes" id="UP001201163"/>
    </source>
</evidence>
<evidence type="ECO:0008006" key="4">
    <source>
        <dbReference type="Google" id="ProtNLM"/>
    </source>
</evidence>
<feature type="chain" id="PRO_5041974368" description="Secreted protein" evidence="1">
    <location>
        <begin position="39"/>
        <end position="85"/>
    </location>
</feature>
<protein>
    <recommendedName>
        <fullName evidence="4">Secreted protein</fullName>
    </recommendedName>
</protein>
<organism evidence="2 3">
    <name type="scientific">Lactarius akahatsu</name>
    <dbReference type="NCBI Taxonomy" id="416441"/>
    <lineage>
        <taxon>Eukaryota</taxon>
        <taxon>Fungi</taxon>
        <taxon>Dikarya</taxon>
        <taxon>Basidiomycota</taxon>
        <taxon>Agaricomycotina</taxon>
        <taxon>Agaricomycetes</taxon>
        <taxon>Russulales</taxon>
        <taxon>Russulaceae</taxon>
        <taxon>Lactarius</taxon>
    </lineage>
</organism>
<name>A0AAD4LRX9_9AGAM</name>
<dbReference type="EMBL" id="JAKELL010000005">
    <property type="protein sequence ID" value="KAH8998412.1"/>
    <property type="molecule type" value="Genomic_DNA"/>
</dbReference>